<evidence type="ECO:0000313" key="2">
    <source>
        <dbReference type="Proteomes" id="UP000196694"/>
    </source>
</evidence>
<dbReference type="SUPFAM" id="SSF51905">
    <property type="entry name" value="FAD/NAD(P)-binding domain"/>
    <property type="match status" value="1"/>
</dbReference>
<reference evidence="1 2" key="1">
    <citation type="submission" date="2017-05" db="EMBL/GenBank/DDBJ databases">
        <title>The draft genome of the hyperthermophilic archaeon 'Pyrodictium delaneyi strain Hulk', an iron and nitrate reducer, reveals the capacity for sulfate reduction.</title>
        <authorList>
            <person name="Demey L.M."/>
            <person name="Miller C."/>
            <person name="Manzella M."/>
            <person name="Reguera G."/>
            <person name="Kashefi K."/>
        </authorList>
    </citation>
    <scope>NUCLEOTIDE SEQUENCE [LARGE SCALE GENOMIC DNA]</scope>
    <source>
        <strain evidence="1 2">Hulk</strain>
    </source>
</reference>
<proteinExistence type="predicted"/>
<sequence length="385" mass="42171">MSLALVDRHKVITVGGGPAGLLTAANIRGPNVVVIEASTRPGWPPHCTGLVSPDTARRFGVTDAITEVYREAVFLDDEFREICRIDGSPLAVRLSRPLLEEALAERVTSLGHRILYGTRVAEVSPSGCVSILGRGTICGERIVLAAGASPRFMRVFRAARCRVIPGFEIRVRLNARVNEDSFYTIHGWRVAPQFFAWLVPLRDGREALIGIGGSHPVERLEELIQRLHRIGVEVSSIESHRGGRIVLGPPAPSPLKGRLVGIGDVLCASKPFTGGGLYAISMLAGPLAKFIEHDDDQLLLETWNRLRSELKAQYILTRAARVFQPLWKLALRAVCSAAARGECRIDYDRHSSLVSCLTPRRGALRVGQEEAAERDSSRGLWFRAG</sequence>
<accession>A0A211YMF5</accession>
<gene>
    <name evidence="1" type="ORF">Pdsh_09750</name>
</gene>
<organism evidence="1 2">
    <name type="scientific">Pyrodictium delaneyi</name>
    <dbReference type="NCBI Taxonomy" id="1273541"/>
    <lineage>
        <taxon>Archaea</taxon>
        <taxon>Thermoproteota</taxon>
        <taxon>Thermoprotei</taxon>
        <taxon>Desulfurococcales</taxon>
        <taxon>Pyrodictiaceae</taxon>
        <taxon>Pyrodictium</taxon>
    </lineage>
</organism>
<evidence type="ECO:0008006" key="3">
    <source>
        <dbReference type="Google" id="ProtNLM"/>
    </source>
</evidence>
<keyword evidence="2" id="KW-1185">Reference proteome</keyword>
<evidence type="ECO:0000313" key="1">
    <source>
        <dbReference type="EMBL" id="OWJ54124.1"/>
    </source>
</evidence>
<name>A0A211YMF5_9CREN</name>
<dbReference type="Gene3D" id="3.50.50.60">
    <property type="entry name" value="FAD/NAD(P)-binding domain"/>
    <property type="match status" value="1"/>
</dbReference>
<dbReference type="AlphaFoldDB" id="A0A211YMF5"/>
<comment type="caution">
    <text evidence="1">The sequence shown here is derived from an EMBL/GenBank/DDBJ whole genome shotgun (WGS) entry which is preliminary data.</text>
</comment>
<dbReference type="EMBL" id="NCQP01000007">
    <property type="protein sequence ID" value="OWJ54124.1"/>
    <property type="molecule type" value="Genomic_DNA"/>
</dbReference>
<protein>
    <recommendedName>
        <fullName evidence="3">NAD(P)/FAD-dependent oxidoreductase</fullName>
    </recommendedName>
</protein>
<dbReference type="PANTHER" id="PTHR42685">
    <property type="entry name" value="GERANYLGERANYL DIPHOSPHATE REDUCTASE"/>
    <property type="match status" value="1"/>
</dbReference>
<dbReference type="Proteomes" id="UP000196694">
    <property type="component" value="Unassembled WGS sequence"/>
</dbReference>
<dbReference type="PANTHER" id="PTHR42685:SF21">
    <property type="entry name" value="DEHYDROGENASE (FLAVOPROTEIN)-LIKE PROTEIN"/>
    <property type="match status" value="1"/>
</dbReference>
<dbReference type="InterPro" id="IPR050407">
    <property type="entry name" value="Geranylgeranyl_reductase"/>
</dbReference>
<dbReference type="Pfam" id="PF05834">
    <property type="entry name" value="Lycopene_cycl"/>
    <property type="match status" value="1"/>
</dbReference>
<dbReference type="InterPro" id="IPR036188">
    <property type="entry name" value="FAD/NAD-bd_sf"/>
</dbReference>